<sequence>MSKPAAVAIGSRWLSSKNGEPVILVVTERMPFGILEYQVEGKWIFGRSKQADFLRNFKPA</sequence>
<reference evidence="1 2" key="1">
    <citation type="submission" date="2017-08" db="EMBL/GenBank/DDBJ databases">
        <authorList>
            <person name="Chaillou S."/>
        </authorList>
    </citation>
    <scope>NUCLEOTIDE SEQUENCE [LARGE SCALE GENOMIC DNA]</scope>
    <source>
        <strain evidence="1 2">MFPA15A1205</strain>
    </source>
</reference>
<dbReference type="Proteomes" id="UP000219564">
    <property type="component" value="Unassembled WGS sequence"/>
</dbReference>
<protein>
    <submittedName>
        <fullName evidence="1">Uncharacterized protein</fullName>
    </submittedName>
</protein>
<dbReference type="AlphaFoldDB" id="A0AAX2H7A7"/>
<evidence type="ECO:0000313" key="2">
    <source>
        <dbReference type="Proteomes" id="UP000219564"/>
    </source>
</evidence>
<proteinExistence type="predicted"/>
<organism evidence="1 2">
    <name type="scientific">Pseudomonas lundensis</name>
    <dbReference type="NCBI Taxonomy" id="86185"/>
    <lineage>
        <taxon>Bacteria</taxon>
        <taxon>Pseudomonadati</taxon>
        <taxon>Pseudomonadota</taxon>
        <taxon>Gammaproteobacteria</taxon>
        <taxon>Pseudomonadales</taxon>
        <taxon>Pseudomonadaceae</taxon>
        <taxon>Pseudomonas</taxon>
    </lineage>
</organism>
<evidence type="ECO:0000313" key="1">
    <source>
        <dbReference type="EMBL" id="SOB52675.1"/>
    </source>
</evidence>
<comment type="caution">
    <text evidence="1">The sequence shown here is derived from an EMBL/GenBank/DDBJ whole genome shotgun (WGS) entry which is preliminary data.</text>
</comment>
<name>A0AAX2H7A7_9PSED</name>
<accession>A0AAX2H7A7</accession>
<gene>
    <name evidence="1" type="ORF">PLUA15_240088</name>
</gene>
<dbReference type="EMBL" id="OBKZ01000017">
    <property type="protein sequence ID" value="SOB52675.1"/>
    <property type="molecule type" value="Genomic_DNA"/>
</dbReference>